<proteinExistence type="predicted"/>
<dbReference type="AlphaFoldDB" id="A0A0E9WQR8"/>
<accession>A0A0E9WQR8</accession>
<organism evidence="1">
    <name type="scientific">Anguilla anguilla</name>
    <name type="common">European freshwater eel</name>
    <name type="synonym">Muraena anguilla</name>
    <dbReference type="NCBI Taxonomy" id="7936"/>
    <lineage>
        <taxon>Eukaryota</taxon>
        <taxon>Metazoa</taxon>
        <taxon>Chordata</taxon>
        <taxon>Craniata</taxon>
        <taxon>Vertebrata</taxon>
        <taxon>Euteleostomi</taxon>
        <taxon>Actinopterygii</taxon>
        <taxon>Neopterygii</taxon>
        <taxon>Teleostei</taxon>
        <taxon>Anguilliformes</taxon>
        <taxon>Anguillidae</taxon>
        <taxon>Anguilla</taxon>
    </lineage>
</organism>
<dbReference type="EMBL" id="GBXM01016789">
    <property type="protein sequence ID" value="JAH91788.1"/>
    <property type="molecule type" value="Transcribed_RNA"/>
</dbReference>
<reference evidence="1" key="1">
    <citation type="submission" date="2014-11" db="EMBL/GenBank/DDBJ databases">
        <authorList>
            <person name="Amaro Gonzalez C."/>
        </authorList>
    </citation>
    <scope>NUCLEOTIDE SEQUENCE</scope>
</reference>
<reference evidence="1" key="2">
    <citation type="journal article" date="2015" name="Fish Shellfish Immunol.">
        <title>Early steps in the European eel (Anguilla anguilla)-Vibrio vulnificus interaction in the gills: Role of the RtxA13 toxin.</title>
        <authorList>
            <person name="Callol A."/>
            <person name="Pajuelo D."/>
            <person name="Ebbesson L."/>
            <person name="Teles M."/>
            <person name="MacKenzie S."/>
            <person name="Amaro C."/>
        </authorList>
    </citation>
    <scope>NUCLEOTIDE SEQUENCE</scope>
</reference>
<name>A0A0E9WQR8_ANGAN</name>
<protein>
    <submittedName>
        <fullName evidence="1">Uncharacterized protein</fullName>
    </submittedName>
</protein>
<evidence type="ECO:0000313" key="1">
    <source>
        <dbReference type="EMBL" id="JAH91788.1"/>
    </source>
</evidence>
<sequence>MFLYIKVPSTTPCLVMVDFFSTCGSQIGRHITAITCVNFSLQYRFNHTLLIH</sequence>